<dbReference type="GeneID" id="93388055"/>
<evidence type="ECO:0000256" key="6">
    <source>
        <dbReference type="ARBA" id="ARBA00022741"/>
    </source>
</evidence>
<evidence type="ECO:0000256" key="9">
    <source>
        <dbReference type="ARBA" id="ARBA00023136"/>
    </source>
</evidence>
<dbReference type="InterPro" id="IPR017871">
    <property type="entry name" value="ABC_transporter-like_CS"/>
</dbReference>
<accession>A0AAW3RQJ6</accession>
<keyword evidence="6" id="KW-0547">Nucleotide-binding</keyword>
<dbReference type="InterPro" id="IPR003439">
    <property type="entry name" value="ABC_transporter-like_ATP-bd"/>
</dbReference>
<keyword evidence="2" id="KW-0813">Transport</keyword>
<dbReference type="PANTHER" id="PTHR43790:SF3">
    <property type="entry name" value="D-ALLOSE IMPORT ATP-BINDING PROTEIN ALSA-RELATED"/>
    <property type="match status" value="1"/>
</dbReference>
<keyword evidence="5" id="KW-0677">Repeat</keyword>
<dbReference type="RefSeq" id="WP_010300119.1">
    <property type="nucleotide sequence ID" value="NZ_CAKLIC010000024.1"/>
</dbReference>
<dbReference type="EMBL" id="JACDRT010000006">
    <property type="protein sequence ID" value="MBA0159348.1"/>
    <property type="molecule type" value="Genomic_DNA"/>
</dbReference>
<protein>
    <submittedName>
        <fullName evidence="11">Ribose ABC transporter ATP-binding protein RbsA</fullName>
    </submittedName>
</protein>
<keyword evidence="3" id="KW-1003">Cell membrane</keyword>
<keyword evidence="8" id="KW-1278">Translocase</keyword>
<dbReference type="FunFam" id="3.40.50.300:FF:000127">
    <property type="entry name" value="Ribose import ATP-binding protein RbsA"/>
    <property type="match status" value="1"/>
</dbReference>
<evidence type="ECO:0000313" key="12">
    <source>
        <dbReference type="Proteomes" id="UP000584405"/>
    </source>
</evidence>
<keyword evidence="7 11" id="KW-0067">ATP-binding</keyword>
<dbReference type="FunFam" id="3.40.50.300:FF:000126">
    <property type="entry name" value="Galactose/methyl galactoside import ATP-binding protein MglA"/>
    <property type="match status" value="1"/>
</dbReference>
<dbReference type="GO" id="GO:0016887">
    <property type="term" value="F:ATP hydrolysis activity"/>
    <property type="evidence" value="ECO:0007669"/>
    <property type="project" value="InterPro"/>
</dbReference>
<dbReference type="Pfam" id="PF00005">
    <property type="entry name" value="ABC_tran"/>
    <property type="match status" value="2"/>
</dbReference>
<evidence type="ECO:0000259" key="10">
    <source>
        <dbReference type="PROSITE" id="PS50893"/>
    </source>
</evidence>
<dbReference type="GO" id="GO:0005886">
    <property type="term" value="C:plasma membrane"/>
    <property type="evidence" value="ECO:0007669"/>
    <property type="project" value="UniProtKB-SubCell"/>
</dbReference>
<dbReference type="InterPro" id="IPR027417">
    <property type="entry name" value="P-loop_NTPase"/>
</dbReference>
<gene>
    <name evidence="11" type="primary">rbsA</name>
    <name evidence="11" type="ORF">H0253_10895</name>
</gene>
<evidence type="ECO:0000256" key="2">
    <source>
        <dbReference type="ARBA" id="ARBA00022448"/>
    </source>
</evidence>
<name>A0AAW3RQJ6_9GAMM</name>
<dbReference type="CDD" id="cd03216">
    <property type="entry name" value="ABC_Carb_Monos_I"/>
    <property type="match status" value="1"/>
</dbReference>
<dbReference type="PROSITE" id="PS00211">
    <property type="entry name" value="ABC_TRANSPORTER_1"/>
    <property type="match status" value="1"/>
</dbReference>
<sequence length="501" mass="55092">MQPLLQLQGITKSFPGVKALSGAALNVYPGKVMALVGENGAGKSTMMKVLTGIYRKDAGSIHFLGQEVDFSGPKASQEAGIGIIHQELNLIPQLTIAENIFLGREFTNRFGRIDWNKMYAEADKLLKRLNLRYDSRRMVGDLSIGDQQMVEIAKVLSFESKVIIMDEPTDALTDTETASLFSVIKELQSQGCGIVYISHRLKEIFEICDDITVFRDGQFIGERPVSDLEEDTLIEMMVGRKLEDQYPRSSKVPGEVRLKVQNLSGPGVERVSFTVRKGEILGVAGLMGAGRTELMKILYGALPRTGGNVTLDGRDVVTRKPQDGLANGIVYISEDRKRDGLVLGMSVKENMSLTALRYFSHAGGRLKHAEEQLTVADFIRLFNVKTPSMEQPIGLLSGGNQQKVAIARGLMTRPNVLILDEPTRGVDVGAKKEIYQLINQFKEEGLSIILVSSEMPEVLGMSDRIIVMHEGRLSGDFPIEQATQEALMAAAVGKQYGAKQE</sequence>
<comment type="subcellular location">
    <subcellularLocation>
        <location evidence="1">Cell inner membrane</location>
        <topology evidence="1">Peripheral membrane protein</topology>
    </subcellularLocation>
</comment>
<evidence type="ECO:0000313" key="11">
    <source>
        <dbReference type="EMBL" id="MBA0159348.1"/>
    </source>
</evidence>
<comment type="caution">
    <text evidence="11">The sequence shown here is derived from an EMBL/GenBank/DDBJ whole genome shotgun (WGS) entry which is preliminary data.</text>
</comment>
<keyword evidence="9" id="KW-0472">Membrane</keyword>
<evidence type="ECO:0000256" key="8">
    <source>
        <dbReference type="ARBA" id="ARBA00022967"/>
    </source>
</evidence>
<dbReference type="AlphaFoldDB" id="A0AAW3RQJ6"/>
<dbReference type="CDD" id="cd03215">
    <property type="entry name" value="ABC_Carb_Monos_II"/>
    <property type="match status" value="1"/>
</dbReference>
<evidence type="ECO:0000256" key="5">
    <source>
        <dbReference type="ARBA" id="ARBA00022737"/>
    </source>
</evidence>
<dbReference type="NCBIfam" id="NF008030">
    <property type="entry name" value="PRK10762.1"/>
    <property type="match status" value="1"/>
</dbReference>
<evidence type="ECO:0000256" key="3">
    <source>
        <dbReference type="ARBA" id="ARBA00022475"/>
    </source>
</evidence>
<dbReference type="GO" id="GO:0015749">
    <property type="term" value="P:monosaccharide transmembrane transport"/>
    <property type="evidence" value="ECO:0007669"/>
    <property type="project" value="UniProtKB-ARBA"/>
</dbReference>
<dbReference type="SMART" id="SM00382">
    <property type="entry name" value="AAA"/>
    <property type="match status" value="2"/>
</dbReference>
<dbReference type="InterPro" id="IPR003593">
    <property type="entry name" value="AAA+_ATPase"/>
</dbReference>
<feature type="domain" description="ABC transporter" evidence="10">
    <location>
        <begin position="5"/>
        <end position="495"/>
    </location>
</feature>
<dbReference type="Gene3D" id="3.40.50.300">
    <property type="entry name" value="P-loop containing nucleotide triphosphate hydrolases"/>
    <property type="match status" value="2"/>
</dbReference>
<keyword evidence="4" id="KW-0762">Sugar transport</keyword>
<dbReference type="GO" id="GO:0005524">
    <property type="term" value="F:ATP binding"/>
    <property type="evidence" value="ECO:0007669"/>
    <property type="project" value="UniProtKB-KW"/>
</dbReference>
<reference evidence="11 12" key="1">
    <citation type="submission" date="2020-07" db="EMBL/GenBank/DDBJ databases">
        <title>Updated taxonomy of Pectobacterium genus in the CIRM-CFBP bacterial collection: when new species reveal old endemic population.</title>
        <authorList>
            <person name="Pedron J."/>
            <person name="Barny M.A."/>
            <person name="Portier P."/>
        </authorList>
    </citation>
    <scope>NUCLEOTIDE SEQUENCE [LARGE SCALE GENOMIC DNA]</scope>
    <source>
        <strain evidence="11 12">CFBP5669</strain>
    </source>
</reference>
<evidence type="ECO:0000256" key="7">
    <source>
        <dbReference type="ARBA" id="ARBA00022840"/>
    </source>
</evidence>
<dbReference type="PANTHER" id="PTHR43790">
    <property type="entry name" value="CARBOHYDRATE TRANSPORT ATP-BINDING PROTEIN MG119-RELATED"/>
    <property type="match status" value="1"/>
</dbReference>
<proteinExistence type="predicted"/>
<dbReference type="Proteomes" id="UP000584405">
    <property type="component" value="Unassembled WGS sequence"/>
</dbReference>
<dbReference type="PROSITE" id="PS50893">
    <property type="entry name" value="ABC_TRANSPORTER_2"/>
    <property type="match status" value="1"/>
</dbReference>
<dbReference type="InterPro" id="IPR050107">
    <property type="entry name" value="ABC_carbohydrate_import_ATPase"/>
</dbReference>
<evidence type="ECO:0000256" key="1">
    <source>
        <dbReference type="ARBA" id="ARBA00004417"/>
    </source>
</evidence>
<organism evidence="11 12">
    <name type="scientific">Pectobacterium versatile</name>
    <dbReference type="NCBI Taxonomy" id="2488639"/>
    <lineage>
        <taxon>Bacteria</taxon>
        <taxon>Pseudomonadati</taxon>
        <taxon>Pseudomonadota</taxon>
        <taxon>Gammaproteobacteria</taxon>
        <taxon>Enterobacterales</taxon>
        <taxon>Pectobacteriaceae</taxon>
        <taxon>Pectobacterium</taxon>
    </lineage>
</organism>
<evidence type="ECO:0000256" key="4">
    <source>
        <dbReference type="ARBA" id="ARBA00022597"/>
    </source>
</evidence>
<dbReference type="SUPFAM" id="SSF52540">
    <property type="entry name" value="P-loop containing nucleoside triphosphate hydrolases"/>
    <property type="match status" value="2"/>
</dbReference>